<evidence type="ECO:0000313" key="3">
    <source>
        <dbReference type="EMBL" id="MBM7690924.1"/>
    </source>
</evidence>
<feature type="coiled-coil region" evidence="2">
    <location>
        <begin position="140"/>
        <end position="192"/>
    </location>
</feature>
<gene>
    <name evidence="3" type="ORF">JOC77_000327</name>
</gene>
<keyword evidence="2" id="KW-0175">Coiled coil</keyword>
<comment type="caution">
    <text evidence="3">The sequence shown here is derived from an EMBL/GenBank/DDBJ whole genome shotgun (WGS) entry which is preliminary data.</text>
</comment>
<organism evidence="3 4">
    <name type="scientific">Peribacillus deserti</name>
    <dbReference type="NCBI Taxonomy" id="673318"/>
    <lineage>
        <taxon>Bacteria</taxon>
        <taxon>Bacillati</taxon>
        <taxon>Bacillota</taxon>
        <taxon>Bacilli</taxon>
        <taxon>Bacillales</taxon>
        <taxon>Bacillaceae</taxon>
        <taxon>Peribacillus</taxon>
    </lineage>
</organism>
<dbReference type="InterPro" id="IPR008863">
    <property type="entry name" value="Toxic_anion-R_TelA"/>
</dbReference>
<evidence type="ECO:0000256" key="2">
    <source>
        <dbReference type="SAM" id="Coils"/>
    </source>
</evidence>
<dbReference type="Proteomes" id="UP000823486">
    <property type="component" value="Unassembled WGS sequence"/>
</dbReference>
<dbReference type="Pfam" id="PF05816">
    <property type="entry name" value="TelA"/>
    <property type="match status" value="1"/>
</dbReference>
<dbReference type="EMBL" id="JAFBFI010000001">
    <property type="protein sequence ID" value="MBM7690924.1"/>
    <property type="molecule type" value="Genomic_DNA"/>
</dbReference>
<proteinExistence type="inferred from homology"/>
<dbReference type="PIRSF" id="PIRSF026508">
    <property type="entry name" value="TelA"/>
    <property type="match status" value="1"/>
</dbReference>
<protein>
    <submittedName>
        <fullName evidence="3">Uncharacterized protein YaaN involved in tellurite resistance</fullName>
    </submittedName>
</protein>
<dbReference type="RefSeq" id="WP_204537688.1">
    <property type="nucleotide sequence ID" value="NZ_JAFBFI010000001.1"/>
</dbReference>
<keyword evidence="4" id="KW-1185">Reference proteome</keyword>
<dbReference type="PANTHER" id="PTHR38432:SF2">
    <property type="entry name" value="TELLURITE RESISTANCE PROTEIN"/>
    <property type="match status" value="1"/>
</dbReference>
<evidence type="ECO:0000313" key="4">
    <source>
        <dbReference type="Proteomes" id="UP000823486"/>
    </source>
</evidence>
<reference evidence="3 4" key="1">
    <citation type="submission" date="2021-01" db="EMBL/GenBank/DDBJ databases">
        <title>Genomic Encyclopedia of Type Strains, Phase IV (KMG-IV): sequencing the most valuable type-strain genomes for metagenomic binning, comparative biology and taxonomic classification.</title>
        <authorList>
            <person name="Goeker M."/>
        </authorList>
    </citation>
    <scope>NUCLEOTIDE SEQUENCE [LARGE SCALE GENOMIC DNA]</scope>
    <source>
        <strain evidence="3 4">DSM 105482</strain>
    </source>
</reference>
<accession>A0ABS2QCR0</accession>
<sequence length="365" mass="41616">MTNTNSLQTVNLDKIEETLEQQPSELKLQLRNSPEVTQLARNIDHKNQIALLEFGKEPANEISNFSGRILNTIKSSSMEESSALLKHLGKIMDKFDSKDFAKPKGGVLSKVFNRGQKLMEKVMSKYQTMGSEIDKVYVEIVKYENEMKKSTTTLEQLYEQNYRFFMELEKYIVAGEMKSEELKQQLPELEAKAASGNQLAAMELDSLRNAVELIDQRVYDLEMAKQVAYQSAPQIRMLQRGNTKLIGKINSAFVTTIPIFKSGLINAIAAKRQNLVAQSMSELDRRTNEMLLKNAQNISQQSVDIARLAGQPSIKAETLEETWQIIIRGMQETKAIEDENIRLREEGKKRLESLQENFKNRQITG</sequence>
<comment type="similarity">
    <text evidence="1">Belongs to the TelA family.</text>
</comment>
<name>A0ABS2QCR0_9BACI</name>
<evidence type="ECO:0000256" key="1">
    <source>
        <dbReference type="PIRNR" id="PIRNR026508"/>
    </source>
</evidence>
<dbReference type="PANTHER" id="PTHR38432">
    <property type="entry name" value="TELA-LIKE PROTEIN SAOUHSC_01408"/>
    <property type="match status" value="1"/>
</dbReference>